<organism evidence="2 3">
    <name type="scientific">Eruca vesicaria subsp. sativa</name>
    <name type="common">Garden rocket</name>
    <name type="synonym">Eruca sativa</name>
    <dbReference type="NCBI Taxonomy" id="29727"/>
    <lineage>
        <taxon>Eukaryota</taxon>
        <taxon>Viridiplantae</taxon>
        <taxon>Streptophyta</taxon>
        <taxon>Embryophyta</taxon>
        <taxon>Tracheophyta</taxon>
        <taxon>Spermatophyta</taxon>
        <taxon>Magnoliopsida</taxon>
        <taxon>eudicotyledons</taxon>
        <taxon>Gunneridae</taxon>
        <taxon>Pentapetalae</taxon>
        <taxon>rosids</taxon>
        <taxon>malvids</taxon>
        <taxon>Brassicales</taxon>
        <taxon>Brassicaceae</taxon>
        <taxon>Brassiceae</taxon>
        <taxon>Eruca</taxon>
    </lineage>
</organism>
<reference evidence="2 3" key="1">
    <citation type="submission" date="2022-03" db="EMBL/GenBank/DDBJ databases">
        <authorList>
            <person name="Macdonald S."/>
            <person name="Ahmed S."/>
            <person name="Newling K."/>
        </authorList>
    </citation>
    <scope>NUCLEOTIDE SEQUENCE [LARGE SCALE GENOMIC DNA]</scope>
</reference>
<proteinExistence type="predicted"/>
<evidence type="ECO:0000313" key="3">
    <source>
        <dbReference type="Proteomes" id="UP001642260"/>
    </source>
</evidence>
<sequence>MATGENWFWILSSAFSSLRYVSGGIPIRPSGDWLSLGIASTANGPTRHITQEEAPQIVWDVGMKGVVPSDMSEG</sequence>
<evidence type="ECO:0000256" key="1">
    <source>
        <dbReference type="SAM" id="SignalP"/>
    </source>
</evidence>
<feature type="chain" id="PRO_5044774729" evidence="1">
    <location>
        <begin position="24"/>
        <end position="74"/>
    </location>
</feature>
<dbReference type="AlphaFoldDB" id="A0ABC8KBB2"/>
<keyword evidence="1" id="KW-0732">Signal</keyword>
<protein>
    <submittedName>
        <fullName evidence="2">Uncharacterized protein</fullName>
    </submittedName>
</protein>
<accession>A0ABC8KBB2</accession>
<evidence type="ECO:0000313" key="2">
    <source>
        <dbReference type="EMBL" id="CAH8356231.1"/>
    </source>
</evidence>
<gene>
    <name evidence="2" type="ORF">ERUC_LOCUS21986</name>
</gene>
<feature type="signal peptide" evidence="1">
    <location>
        <begin position="1"/>
        <end position="23"/>
    </location>
</feature>
<dbReference type="EMBL" id="CAKOAT010216265">
    <property type="protein sequence ID" value="CAH8356231.1"/>
    <property type="molecule type" value="Genomic_DNA"/>
</dbReference>
<dbReference type="Proteomes" id="UP001642260">
    <property type="component" value="Unassembled WGS sequence"/>
</dbReference>
<keyword evidence="3" id="KW-1185">Reference proteome</keyword>
<comment type="caution">
    <text evidence="2">The sequence shown here is derived from an EMBL/GenBank/DDBJ whole genome shotgun (WGS) entry which is preliminary data.</text>
</comment>
<name>A0ABC8KBB2_ERUVS</name>